<dbReference type="AlphaFoldDB" id="A0A6M2DGJ5"/>
<accession>A0A6M2DGJ5</accession>
<dbReference type="EMBL" id="GIIL01001653">
    <property type="protein sequence ID" value="NOV45379.1"/>
    <property type="molecule type" value="Transcribed_RNA"/>
</dbReference>
<organism evidence="2">
    <name type="scientific">Xenopsylla cheopis</name>
    <name type="common">Oriental rat flea</name>
    <name type="synonym">Pulex cheopis</name>
    <dbReference type="NCBI Taxonomy" id="163159"/>
    <lineage>
        <taxon>Eukaryota</taxon>
        <taxon>Metazoa</taxon>
        <taxon>Ecdysozoa</taxon>
        <taxon>Arthropoda</taxon>
        <taxon>Hexapoda</taxon>
        <taxon>Insecta</taxon>
        <taxon>Pterygota</taxon>
        <taxon>Neoptera</taxon>
        <taxon>Endopterygota</taxon>
        <taxon>Siphonaptera</taxon>
        <taxon>Pulicidae</taxon>
        <taxon>Xenopsyllinae</taxon>
        <taxon>Xenopsylla</taxon>
    </lineage>
</organism>
<evidence type="ECO:0000313" key="2">
    <source>
        <dbReference type="EMBL" id="NOV45379.1"/>
    </source>
</evidence>
<sequence>MASATFLFTCFSSRNLIFSSRCLIMMTLSSIIVFLSFIVSFNLAMTISIWPLFTSLFTTQHSIRFPIRNLKPFLFP</sequence>
<name>A0A6M2DGJ5_XENCH</name>
<keyword evidence="1" id="KW-0812">Transmembrane</keyword>
<feature type="transmembrane region" description="Helical" evidence="1">
    <location>
        <begin position="29"/>
        <end position="53"/>
    </location>
</feature>
<keyword evidence="1" id="KW-1133">Transmembrane helix</keyword>
<protein>
    <submittedName>
        <fullName evidence="2">Putative secreted protein</fullName>
    </submittedName>
</protein>
<reference evidence="2" key="1">
    <citation type="submission" date="2020-03" db="EMBL/GenBank/DDBJ databases">
        <title>Transcriptomic Profiling of the Digestive Tract of the Rat Flea, Xenopsylla cheopis, Following Blood Feeding and Infection with Yersinia pestis.</title>
        <authorList>
            <person name="Bland D.M."/>
            <person name="Martens C.A."/>
            <person name="Virtaneva K."/>
            <person name="Kanakabandi K."/>
            <person name="Long D."/>
            <person name="Rosenke R."/>
            <person name="Saturday G.A."/>
            <person name="Hoyt F.H."/>
            <person name="Bruno D.P."/>
            <person name="Ribeiro J.M.C."/>
            <person name="Hinnebusch J."/>
        </authorList>
    </citation>
    <scope>NUCLEOTIDE SEQUENCE</scope>
</reference>
<keyword evidence="1" id="KW-0472">Membrane</keyword>
<proteinExistence type="predicted"/>
<evidence type="ECO:0000256" key="1">
    <source>
        <dbReference type="SAM" id="Phobius"/>
    </source>
</evidence>